<sequence length="191" mass="20963">MHRELDEGSERYAPNGSHHSGFAADWGAGVGSISTLDASAAKGRYGVAYVRSIFSQAAVGFNETSPDEDAIAVDGSLEFAIAAARVQVKCSSQFKIAGKSATWNSELHWRESWATSRVPVYFILVILEHNDASNWIQHHATGTDHKAAAFWVRVNEVTPSDKIVVPKTQRLTVETLTQWEKEVNSCFTPTL</sequence>
<reference evidence="2" key="1">
    <citation type="submission" date="2019-10" db="EMBL/GenBank/DDBJ databases">
        <title>Nonomuraea sp. nov., isolated from Phyllanthus amarus.</title>
        <authorList>
            <person name="Klykleung N."/>
            <person name="Tanasupawat S."/>
        </authorList>
    </citation>
    <scope>NUCLEOTIDE SEQUENCE [LARGE SCALE GENOMIC DNA]</scope>
    <source>
        <strain evidence="2">3MP-10</strain>
    </source>
</reference>
<keyword evidence="3" id="KW-1185">Reference proteome</keyword>
<dbReference type="OrthoDB" id="4723338at2"/>
<evidence type="ECO:0000313" key="3">
    <source>
        <dbReference type="Proteomes" id="UP000314251"/>
    </source>
</evidence>
<accession>A0A5N6ATN9</accession>
<comment type="caution">
    <text evidence="2">The sequence shown here is derived from an EMBL/GenBank/DDBJ whole genome shotgun (WGS) entry which is preliminary data.</text>
</comment>
<name>A0A5N6ATN9_9ACTN</name>
<gene>
    <name evidence="2" type="ORF">FH607_001975</name>
</gene>
<evidence type="ECO:0000313" key="2">
    <source>
        <dbReference type="EMBL" id="KAB8171109.1"/>
    </source>
</evidence>
<dbReference type="AlphaFoldDB" id="A0A5N6ATN9"/>
<organism evidence="2 3">
    <name type="scientific">Streptomyces mimosae</name>
    <dbReference type="NCBI Taxonomy" id="2586635"/>
    <lineage>
        <taxon>Bacteria</taxon>
        <taxon>Bacillati</taxon>
        <taxon>Actinomycetota</taxon>
        <taxon>Actinomycetes</taxon>
        <taxon>Kitasatosporales</taxon>
        <taxon>Streptomycetaceae</taxon>
        <taxon>Streptomyces</taxon>
    </lineage>
</organism>
<feature type="domain" description="DUF4365" evidence="1">
    <location>
        <begin position="44"/>
        <end position="181"/>
    </location>
</feature>
<dbReference type="InterPro" id="IPR025375">
    <property type="entry name" value="DUF4365"/>
</dbReference>
<evidence type="ECO:0000259" key="1">
    <source>
        <dbReference type="Pfam" id="PF14280"/>
    </source>
</evidence>
<protein>
    <submittedName>
        <fullName evidence="2">DUF4365 domain-containing protein</fullName>
    </submittedName>
</protein>
<dbReference type="Proteomes" id="UP000314251">
    <property type="component" value="Unassembled WGS sequence"/>
</dbReference>
<dbReference type="EMBL" id="VDLY02000001">
    <property type="protein sequence ID" value="KAB8171109.1"/>
    <property type="molecule type" value="Genomic_DNA"/>
</dbReference>
<proteinExistence type="predicted"/>
<dbReference type="Pfam" id="PF14280">
    <property type="entry name" value="DUF4365"/>
    <property type="match status" value="1"/>
</dbReference>